<dbReference type="RefSeq" id="XP_035681870.1">
    <property type="nucleotide sequence ID" value="XM_035825977.1"/>
</dbReference>
<reference evidence="3" key="2">
    <citation type="submission" date="2025-08" db="UniProtKB">
        <authorList>
            <consortium name="RefSeq"/>
        </authorList>
    </citation>
    <scope>IDENTIFICATION</scope>
    <source>
        <strain evidence="3">S238N-H82</strain>
        <tissue evidence="3">Testes</tissue>
    </source>
</reference>
<dbReference type="KEGG" id="bfo:118419545"/>
<dbReference type="Proteomes" id="UP000001554">
    <property type="component" value="Chromosome 7"/>
</dbReference>
<proteinExistence type="predicted"/>
<accession>A0A9J7LHL8</accession>
<dbReference type="AlphaFoldDB" id="A0A9J7LHL8"/>
<protein>
    <submittedName>
        <fullName evidence="3">Uncharacterized protein LOC118419545</fullName>
    </submittedName>
</protein>
<evidence type="ECO:0000313" key="3">
    <source>
        <dbReference type="RefSeq" id="XP_035681870.1"/>
    </source>
</evidence>
<feature type="compositionally biased region" description="Basic and acidic residues" evidence="1">
    <location>
        <begin position="222"/>
        <end position="239"/>
    </location>
</feature>
<feature type="compositionally biased region" description="Pro residues" evidence="1">
    <location>
        <begin position="173"/>
        <end position="187"/>
    </location>
</feature>
<sequence length="525" mass="58484">MDVLLINCDKTYPLDSVEALLKRTYTPGSNTRIEKRYCNVSELQAVSEEVRQRRLLCGVFVVNAYESRLSINEDKAGIGYAVLYKALLEAAKGRVVVVIGGDDRYKDGEEDRSVLSTWAYHKIAAQFDDTYLDGRRGFVFSWDERHNPVHEEALGGYLRAISVGKPGLEQPFKPTPRSKPLPKPEPISTPSTSTDISKSQTPRTDPKRGPSTPRQATTLDAPQKEAPTKTEVREDKKETGPASTSQQQQHTNAHGLTSHLRTRQHDDKGTNESQRKARKDELEHKTVDSGTDFEDPLGASASYTPKVTQNIQPHSTDGNTRMSGPSRVQLDPIALCLSLLNEAEESKLATGLKEKIEKDTRGRTVKVIQLYVDGKEKSRYDFLKDGNAYSIPAKIQRAIDESKGVKGAIVIVVFDDGFLSGGVGWEFIDLSDLIVKFPQQLREKIETYREGRIVKVIQIFVNGKVVSRYDYPEGADVFPIPDYIQPGIRGKGLEVVVIFDDGSYKGREELASRCLNLDALIDELA</sequence>
<evidence type="ECO:0000313" key="2">
    <source>
        <dbReference type="Proteomes" id="UP000001554"/>
    </source>
</evidence>
<evidence type="ECO:0000256" key="1">
    <source>
        <dbReference type="SAM" id="MobiDB-lite"/>
    </source>
</evidence>
<gene>
    <name evidence="3" type="primary">LOC118419545</name>
</gene>
<feature type="compositionally biased region" description="Polar residues" evidence="1">
    <location>
        <begin position="301"/>
        <end position="323"/>
    </location>
</feature>
<feature type="compositionally biased region" description="Polar residues" evidence="1">
    <location>
        <begin position="241"/>
        <end position="255"/>
    </location>
</feature>
<feature type="compositionally biased region" description="Low complexity" evidence="1">
    <location>
        <begin position="188"/>
        <end position="199"/>
    </location>
</feature>
<dbReference type="OrthoDB" id="10065203at2759"/>
<organism evidence="2 3">
    <name type="scientific">Branchiostoma floridae</name>
    <name type="common">Florida lancelet</name>
    <name type="synonym">Amphioxus</name>
    <dbReference type="NCBI Taxonomy" id="7739"/>
    <lineage>
        <taxon>Eukaryota</taxon>
        <taxon>Metazoa</taxon>
        <taxon>Chordata</taxon>
        <taxon>Cephalochordata</taxon>
        <taxon>Leptocardii</taxon>
        <taxon>Amphioxiformes</taxon>
        <taxon>Branchiostomatidae</taxon>
        <taxon>Branchiostoma</taxon>
    </lineage>
</organism>
<name>A0A9J7LHL8_BRAFL</name>
<feature type="compositionally biased region" description="Basic and acidic residues" evidence="1">
    <location>
        <begin position="263"/>
        <end position="287"/>
    </location>
</feature>
<reference evidence="2" key="1">
    <citation type="journal article" date="2020" name="Nat. Ecol. Evol.">
        <title>Deeply conserved synteny resolves early events in vertebrate evolution.</title>
        <authorList>
            <person name="Simakov O."/>
            <person name="Marletaz F."/>
            <person name="Yue J.X."/>
            <person name="O'Connell B."/>
            <person name="Jenkins J."/>
            <person name="Brandt A."/>
            <person name="Calef R."/>
            <person name="Tung C.H."/>
            <person name="Huang T.K."/>
            <person name="Schmutz J."/>
            <person name="Satoh N."/>
            <person name="Yu J.K."/>
            <person name="Putnam N.H."/>
            <person name="Green R.E."/>
            <person name="Rokhsar D.S."/>
        </authorList>
    </citation>
    <scope>NUCLEOTIDE SEQUENCE [LARGE SCALE GENOMIC DNA]</scope>
    <source>
        <strain evidence="2">S238N-H82</strain>
    </source>
</reference>
<dbReference type="GeneID" id="118419545"/>
<feature type="region of interest" description="Disordered" evidence="1">
    <location>
        <begin position="167"/>
        <end position="326"/>
    </location>
</feature>
<keyword evidence="2" id="KW-1185">Reference proteome</keyword>